<comment type="caution">
    <text evidence="1">The sequence shown here is derived from an EMBL/GenBank/DDBJ whole genome shotgun (WGS) entry which is preliminary data.</text>
</comment>
<keyword evidence="2" id="KW-1185">Reference proteome</keyword>
<dbReference type="Gene3D" id="3.30.540.10">
    <property type="entry name" value="Fructose-1,6-Bisphosphatase, subunit A, domain 1"/>
    <property type="match status" value="1"/>
</dbReference>
<protein>
    <submittedName>
        <fullName evidence="1">Inositol monophosphatase family protein</fullName>
    </submittedName>
</protein>
<dbReference type="RefSeq" id="WP_311401966.1">
    <property type="nucleotide sequence ID" value="NZ_JAVRBG010000009.1"/>
</dbReference>
<dbReference type="InterPro" id="IPR000760">
    <property type="entry name" value="Inositol_monophosphatase-like"/>
</dbReference>
<dbReference type="Gene3D" id="3.40.190.80">
    <property type="match status" value="1"/>
</dbReference>
<dbReference type="SUPFAM" id="SSF56655">
    <property type="entry name" value="Carbohydrate phosphatase"/>
    <property type="match status" value="1"/>
</dbReference>
<dbReference type="InterPro" id="IPR050725">
    <property type="entry name" value="CysQ/Inositol_MonoPase"/>
</dbReference>
<gene>
    <name evidence="1" type="ORF">RLT85_10365</name>
</gene>
<evidence type="ECO:0000313" key="1">
    <source>
        <dbReference type="EMBL" id="MDT0295039.1"/>
    </source>
</evidence>
<dbReference type="PANTHER" id="PTHR43028:SF5">
    <property type="entry name" value="3'(2'),5'-BISPHOSPHATE NUCLEOTIDASE 1"/>
    <property type="match status" value="1"/>
</dbReference>
<evidence type="ECO:0000313" key="2">
    <source>
        <dbReference type="Proteomes" id="UP001182991"/>
    </source>
</evidence>
<sequence>MNVKDYLAMAIDGARDAGIKLMSMYHKNPQSFTSEETIAAKIEAQSILIHQLLKSDFPVLSELGAQVNYEERKDWDYFWMIDPLNGQDSFKEHKDEFTVNVALIYKEEPVLGVVYAPALDKLFFGGKEFGAYMDENMEKEHRLEIFKNKTDTLRLVTSPKGLSPKAKKYYEPLGDVETITMDSSLQWMLLAESRADVYAFFEESWEWNTAAPHAILKALNLDLKTIHNKNILTYNKLNLKNTDIIVEVE</sequence>
<organism evidence="1 2">
    <name type="scientific">Mesonia ostreae</name>
    <dbReference type="NCBI Taxonomy" id="861110"/>
    <lineage>
        <taxon>Bacteria</taxon>
        <taxon>Pseudomonadati</taxon>
        <taxon>Bacteroidota</taxon>
        <taxon>Flavobacteriia</taxon>
        <taxon>Flavobacteriales</taxon>
        <taxon>Flavobacteriaceae</taxon>
        <taxon>Mesonia</taxon>
    </lineage>
</organism>
<dbReference type="Pfam" id="PF00459">
    <property type="entry name" value="Inositol_P"/>
    <property type="match status" value="1"/>
</dbReference>
<accession>A0ABU2KK38</accession>
<name>A0ABU2KK38_9FLAO</name>
<dbReference type="Proteomes" id="UP001182991">
    <property type="component" value="Unassembled WGS sequence"/>
</dbReference>
<reference evidence="2" key="1">
    <citation type="submission" date="2023-07" db="EMBL/GenBank/DDBJ databases">
        <title>Isolating and identifying novel microbial strains from the Mariana Trench.</title>
        <authorList>
            <person name="Fu H."/>
        </authorList>
    </citation>
    <scope>NUCLEOTIDE SEQUENCE [LARGE SCALE GENOMIC DNA]</scope>
    <source>
        <strain evidence="2">T-y2</strain>
    </source>
</reference>
<dbReference type="EMBL" id="JAVRBG010000009">
    <property type="protein sequence ID" value="MDT0295039.1"/>
    <property type="molecule type" value="Genomic_DNA"/>
</dbReference>
<dbReference type="PANTHER" id="PTHR43028">
    <property type="entry name" value="3'(2'),5'-BISPHOSPHATE NUCLEOTIDASE 1"/>
    <property type="match status" value="1"/>
</dbReference>
<proteinExistence type="predicted"/>